<dbReference type="InterPro" id="IPR015421">
    <property type="entry name" value="PyrdxlP-dep_Trfase_major"/>
</dbReference>
<dbReference type="InterPro" id="IPR000277">
    <property type="entry name" value="Cys/Met-Metab_PyrdxlP-dep_enz"/>
</dbReference>
<comment type="similarity">
    <text evidence="2 9">Belongs to the trans-sulfuration enzymes family.</text>
</comment>
<dbReference type="GO" id="GO:0071269">
    <property type="term" value="P:L-homocysteine biosynthetic process"/>
    <property type="evidence" value="ECO:0007669"/>
    <property type="project" value="TreeGrafter"/>
</dbReference>
<dbReference type="Gene3D" id="3.90.1150.10">
    <property type="entry name" value="Aspartate Aminotransferase, domain 1"/>
    <property type="match status" value="1"/>
</dbReference>
<dbReference type="CDD" id="cd00614">
    <property type="entry name" value="CGS_like"/>
    <property type="match status" value="1"/>
</dbReference>
<dbReference type="Pfam" id="PF01053">
    <property type="entry name" value="Cys_Met_Meta_PP"/>
    <property type="match status" value="1"/>
</dbReference>
<dbReference type="GO" id="GO:0005737">
    <property type="term" value="C:cytoplasm"/>
    <property type="evidence" value="ECO:0007669"/>
    <property type="project" value="TreeGrafter"/>
</dbReference>
<gene>
    <name evidence="10" type="ORF">CROST_003000</name>
</gene>
<dbReference type="EMBL" id="CP096983">
    <property type="protein sequence ID" value="URZ09619.1"/>
    <property type="molecule type" value="Genomic_DNA"/>
</dbReference>
<dbReference type="InterPro" id="IPR006235">
    <property type="entry name" value="OAc-hSer/O-AcSer_sulfhydrylase"/>
</dbReference>
<comment type="cofactor">
    <cofactor evidence="1 9">
        <name>pyridoxal 5'-phosphate</name>
        <dbReference type="ChEBI" id="CHEBI:597326"/>
    </cofactor>
</comment>
<accession>A0A1S8MBN4</accession>
<keyword evidence="4 9" id="KW-0663">Pyridoxal phosphate</keyword>
<reference evidence="10 11" key="1">
    <citation type="submission" date="2022-04" db="EMBL/GenBank/DDBJ databases">
        <title>Genome sequence of C. roseum typestrain.</title>
        <authorList>
            <person name="Poehlein A."/>
            <person name="Schoch T."/>
            <person name="Duerre P."/>
            <person name="Daniel R."/>
        </authorList>
    </citation>
    <scope>NUCLEOTIDE SEQUENCE [LARGE SCALE GENOMIC DNA]</scope>
    <source>
        <strain evidence="10 11">DSM 7320</strain>
    </source>
</reference>
<dbReference type="FunFam" id="3.40.640.10:FF:000046">
    <property type="entry name" value="Cystathionine gamma-lyase"/>
    <property type="match status" value="1"/>
</dbReference>
<comment type="catalytic activity">
    <reaction evidence="7">
        <text>L-homocysteine + H2O = 2-oxobutanoate + hydrogen sulfide + NH4(+) + H(+)</text>
        <dbReference type="Rhea" id="RHEA:14501"/>
        <dbReference type="ChEBI" id="CHEBI:15377"/>
        <dbReference type="ChEBI" id="CHEBI:15378"/>
        <dbReference type="ChEBI" id="CHEBI:16763"/>
        <dbReference type="ChEBI" id="CHEBI:28938"/>
        <dbReference type="ChEBI" id="CHEBI:29919"/>
        <dbReference type="ChEBI" id="CHEBI:58199"/>
        <dbReference type="EC" id="4.4.1.2"/>
    </reaction>
    <physiologicalReaction direction="left-to-right" evidence="7">
        <dbReference type="Rhea" id="RHEA:14502"/>
    </physiologicalReaction>
</comment>
<protein>
    <recommendedName>
        <fullName evidence="5">homocysteine desulfhydrase</fullName>
        <ecNumber evidence="5">4.4.1.2</ecNumber>
    </recommendedName>
    <alternativeName>
        <fullName evidence="6">Homocysteine desulfhydrase</fullName>
    </alternativeName>
</protein>
<dbReference type="PIRSF" id="PIRSF001434">
    <property type="entry name" value="CGS"/>
    <property type="match status" value="1"/>
</dbReference>
<evidence type="ECO:0000256" key="9">
    <source>
        <dbReference type="RuleBase" id="RU362118"/>
    </source>
</evidence>
<dbReference type="EC" id="4.4.1.2" evidence="5"/>
<dbReference type="STRING" id="84029.CROST_27000"/>
<name>A0A1S8MBN4_9CLOT</name>
<evidence type="ECO:0000313" key="10">
    <source>
        <dbReference type="EMBL" id="URZ09619.1"/>
    </source>
</evidence>
<dbReference type="RefSeq" id="WP_077833269.1">
    <property type="nucleotide sequence ID" value="NZ_CP096983.1"/>
</dbReference>
<dbReference type="GO" id="GO:0006535">
    <property type="term" value="P:cysteine biosynthetic process from serine"/>
    <property type="evidence" value="ECO:0007669"/>
    <property type="project" value="TreeGrafter"/>
</dbReference>
<keyword evidence="11" id="KW-1185">Reference proteome</keyword>
<proteinExistence type="inferred from homology"/>
<dbReference type="GO" id="GO:0030170">
    <property type="term" value="F:pyridoxal phosphate binding"/>
    <property type="evidence" value="ECO:0007669"/>
    <property type="project" value="InterPro"/>
</dbReference>
<evidence type="ECO:0000256" key="6">
    <source>
        <dbReference type="ARBA" id="ARBA00047199"/>
    </source>
</evidence>
<dbReference type="InterPro" id="IPR015424">
    <property type="entry name" value="PyrdxlP-dep_Trfase"/>
</dbReference>
<evidence type="ECO:0000256" key="7">
    <source>
        <dbReference type="ARBA" id="ARBA00048780"/>
    </source>
</evidence>
<dbReference type="Proteomes" id="UP000190951">
    <property type="component" value="Chromosome"/>
</dbReference>
<evidence type="ECO:0000256" key="3">
    <source>
        <dbReference type="ARBA" id="ARBA00022679"/>
    </source>
</evidence>
<evidence type="ECO:0000256" key="4">
    <source>
        <dbReference type="ARBA" id="ARBA00022898"/>
    </source>
</evidence>
<dbReference type="GO" id="GO:0004124">
    <property type="term" value="F:cysteine synthase activity"/>
    <property type="evidence" value="ECO:0007669"/>
    <property type="project" value="TreeGrafter"/>
</dbReference>
<evidence type="ECO:0000256" key="8">
    <source>
        <dbReference type="ARBA" id="ARBA00052699"/>
    </source>
</evidence>
<evidence type="ECO:0000256" key="2">
    <source>
        <dbReference type="ARBA" id="ARBA00009077"/>
    </source>
</evidence>
<organism evidence="10 11">
    <name type="scientific">Clostridium felsineum</name>
    <dbReference type="NCBI Taxonomy" id="36839"/>
    <lineage>
        <taxon>Bacteria</taxon>
        <taxon>Bacillati</taxon>
        <taxon>Bacillota</taxon>
        <taxon>Clostridia</taxon>
        <taxon>Eubacteriales</taxon>
        <taxon>Clostridiaceae</taxon>
        <taxon>Clostridium</taxon>
    </lineage>
</organism>
<sequence>MKLSTKFIHGNYDLESTGATNVPIYMSNAYAHKSPEELENIFKGKLPGYVYSRLSNPTVLAFERRMASVEEGLATTSASSGMAAIYMAIKNVVNSGDEIIASTGLYGGTYNLISNLKDIGVKTIFLDEINKETLEQNITDKTKLVYGETIGNPKLDILDIETIGGVCKEKGVVFMVDSTISTPYLINPIKYGADIIIHSTSKYINGTSSAIGGIIVDCGSEKYKNDRYKIFHQYVRKYGRIAFTAKLRSTEARDIGAAMSPFTAFLSLTGIETLSLRMEKHCENAMKVAEYLEKNNKITGVNYPNLKSSKYYDLATKYYQNGASGILTFRLGSKEIAYKFLRKLKLILYLTNMGDCKTSIIHPSSTICVRNTEEEKKKMSVYDDLVRLSVGIEDVDDILEDIDRALKAI</sequence>
<dbReference type="AlphaFoldDB" id="A0A1S8MBN4"/>
<dbReference type="InterPro" id="IPR015422">
    <property type="entry name" value="PyrdxlP-dep_Trfase_small"/>
</dbReference>
<dbReference type="GO" id="GO:0003961">
    <property type="term" value="F:O-acetylhomoserine aminocarboxypropyltransferase activity"/>
    <property type="evidence" value="ECO:0007669"/>
    <property type="project" value="TreeGrafter"/>
</dbReference>
<evidence type="ECO:0000256" key="1">
    <source>
        <dbReference type="ARBA" id="ARBA00001933"/>
    </source>
</evidence>
<dbReference type="GO" id="GO:0019346">
    <property type="term" value="P:transsulfuration"/>
    <property type="evidence" value="ECO:0007669"/>
    <property type="project" value="InterPro"/>
</dbReference>
<comment type="catalytic activity">
    <reaction evidence="8">
        <text>L-methionine + H2O = methanethiol + 2-oxobutanoate + NH4(+)</text>
        <dbReference type="Rhea" id="RHEA:23800"/>
        <dbReference type="ChEBI" id="CHEBI:15377"/>
        <dbReference type="ChEBI" id="CHEBI:16007"/>
        <dbReference type="ChEBI" id="CHEBI:16763"/>
        <dbReference type="ChEBI" id="CHEBI:28938"/>
        <dbReference type="ChEBI" id="CHEBI:57844"/>
        <dbReference type="EC" id="4.4.1.11"/>
    </reaction>
    <physiologicalReaction direction="left-to-right" evidence="8">
        <dbReference type="Rhea" id="RHEA:23801"/>
    </physiologicalReaction>
</comment>
<evidence type="ECO:0000256" key="5">
    <source>
        <dbReference type="ARBA" id="ARBA00047175"/>
    </source>
</evidence>
<dbReference type="GO" id="GO:0018826">
    <property type="term" value="F:methionine gamma-lyase activity"/>
    <property type="evidence" value="ECO:0007669"/>
    <property type="project" value="UniProtKB-EC"/>
</dbReference>
<dbReference type="Gene3D" id="3.40.640.10">
    <property type="entry name" value="Type I PLP-dependent aspartate aminotransferase-like (Major domain)"/>
    <property type="match status" value="1"/>
</dbReference>
<dbReference type="PANTHER" id="PTHR43797">
    <property type="entry name" value="HOMOCYSTEINE/CYSTEINE SYNTHASE"/>
    <property type="match status" value="1"/>
</dbReference>
<dbReference type="GO" id="GO:0047982">
    <property type="term" value="F:homocysteine desulfhydrase activity"/>
    <property type="evidence" value="ECO:0007669"/>
    <property type="project" value="UniProtKB-EC"/>
</dbReference>
<dbReference type="PANTHER" id="PTHR43797:SF2">
    <property type="entry name" value="HOMOCYSTEINE_CYSTEINE SYNTHASE"/>
    <property type="match status" value="1"/>
</dbReference>
<dbReference type="KEGG" id="crw:CROST_003000"/>
<keyword evidence="3 10" id="KW-0808">Transferase</keyword>
<evidence type="ECO:0000313" key="11">
    <source>
        <dbReference type="Proteomes" id="UP000190951"/>
    </source>
</evidence>
<dbReference type="SUPFAM" id="SSF53383">
    <property type="entry name" value="PLP-dependent transferases"/>
    <property type="match status" value="1"/>
</dbReference>